<reference evidence="3" key="1">
    <citation type="journal article" date="2014" name="Stand. Genomic Sci.">
        <title>Complete genome sequence of Burkholderia phymatum STM815(T), a broad host range and efficient nitrogen-fixing symbiont of Mimosa species.</title>
        <authorList>
            <person name="Moulin L."/>
            <person name="Klonowska A."/>
            <person name="Caroline B."/>
            <person name="Booth K."/>
            <person name="Vriezen J.A."/>
            <person name="Melkonian R."/>
            <person name="James E.K."/>
            <person name="Young J.P."/>
            <person name="Bena G."/>
            <person name="Hauser L."/>
            <person name="Land M."/>
            <person name="Kyrpides N."/>
            <person name="Bruce D."/>
            <person name="Chain P."/>
            <person name="Copeland A."/>
            <person name="Pitluck S."/>
            <person name="Woyke T."/>
            <person name="Lizotte-Waniewski M."/>
            <person name="Bristow J."/>
            <person name="Riley M."/>
        </authorList>
    </citation>
    <scope>NUCLEOTIDE SEQUENCE [LARGE SCALE GENOMIC DNA]</scope>
    <source>
        <strain evidence="3">DSM 17167 / CIP 108236 / LMG 21445 / STM815</strain>
    </source>
</reference>
<dbReference type="AlphaFoldDB" id="B2JMV3"/>
<keyword evidence="1" id="KW-0812">Transmembrane</keyword>
<dbReference type="Proteomes" id="UP000001192">
    <property type="component" value="Chromosome 2"/>
</dbReference>
<dbReference type="InterPro" id="IPR009937">
    <property type="entry name" value="Phage_holin_3_6"/>
</dbReference>
<organism evidence="2 3">
    <name type="scientific">Paraburkholderia phymatum (strain DSM 17167 / CIP 108236 / LMG 21445 / STM815)</name>
    <name type="common">Burkholderia phymatum</name>
    <dbReference type="NCBI Taxonomy" id="391038"/>
    <lineage>
        <taxon>Bacteria</taxon>
        <taxon>Pseudomonadati</taxon>
        <taxon>Pseudomonadota</taxon>
        <taxon>Betaproteobacteria</taxon>
        <taxon>Burkholderiales</taxon>
        <taxon>Burkholderiaceae</taxon>
        <taxon>Paraburkholderia</taxon>
    </lineage>
</organism>
<keyword evidence="3" id="KW-1185">Reference proteome</keyword>
<keyword evidence="1" id="KW-0472">Membrane</keyword>
<feature type="transmembrane region" description="Helical" evidence="1">
    <location>
        <begin position="74"/>
        <end position="96"/>
    </location>
</feature>
<dbReference type="STRING" id="391038.Bphy_5266"/>
<dbReference type="EMBL" id="CP001044">
    <property type="protein sequence ID" value="ACC74346.1"/>
    <property type="molecule type" value="Genomic_DNA"/>
</dbReference>
<dbReference type="RefSeq" id="WP_012404510.1">
    <property type="nucleotide sequence ID" value="NC_010623.1"/>
</dbReference>
<gene>
    <name evidence="2" type="ordered locus">Bphy_5266</name>
</gene>
<accession>B2JMV3</accession>
<dbReference type="Pfam" id="PF07332">
    <property type="entry name" value="Phage_holin_3_6"/>
    <property type="match status" value="1"/>
</dbReference>
<evidence type="ECO:0000256" key="1">
    <source>
        <dbReference type="SAM" id="Phobius"/>
    </source>
</evidence>
<sequence>MSIQSRARCWRNVGRFYANRVAAYSELFSIELEQARMRLVREVIALVALAVAALFSLSFLSIAVIATALRTSRFVYIAWAVAVVWMLLCAASYAVVRGQRPARPFKVVREEIRNDLKTVREALR</sequence>
<evidence type="ECO:0008006" key="4">
    <source>
        <dbReference type="Google" id="ProtNLM"/>
    </source>
</evidence>
<keyword evidence="1" id="KW-1133">Transmembrane helix</keyword>
<proteinExistence type="predicted"/>
<feature type="transmembrane region" description="Helical" evidence="1">
    <location>
        <begin position="43"/>
        <end position="68"/>
    </location>
</feature>
<evidence type="ECO:0000313" key="3">
    <source>
        <dbReference type="Proteomes" id="UP000001192"/>
    </source>
</evidence>
<dbReference type="KEGG" id="bph:Bphy_5266"/>
<evidence type="ECO:0000313" key="2">
    <source>
        <dbReference type="EMBL" id="ACC74346.1"/>
    </source>
</evidence>
<dbReference type="eggNOG" id="COG5393">
    <property type="taxonomic scope" value="Bacteria"/>
</dbReference>
<dbReference type="OrthoDB" id="9114220at2"/>
<dbReference type="HOGENOM" id="CLU_163190_0_0_4"/>
<name>B2JMV3_PARP8</name>
<protein>
    <recommendedName>
        <fullName evidence="4">Transmembrane protein</fullName>
    </recommendedName>
</protein>